<dbReference type="RefSeq" id="WP_094023434.1">
    <property type="nucleotide sequence ID" value="NZ_FXYF01000021.1"/>
</dbReference>
<evidence type="ECO:0000313" key="2">
    <source>
        <dbReference type="Proteomes" id="UP000207598"/>
    </source>
</evidence>
<dbReference type="OrthoDB" id="9835593at2"/>
<accession>A0A238L669</accession>
<protein>
    <submittedName>
        <fullName evidence="1">Uncharacterized protein</fullName>
    </submittedName>
</protein>
<dbReference type="AlphaFoldDB" id="A0A238L669"/>
<evidence type="ECO:0000313" key="1">
    <source>
        <dbReference type="EMBL" id="SMX50311.1"/>
    </source>
</evidence>
<proteinExistence type="predicted"/>
<dbReference type="EMBL" id="FXYF01000021">
    <property type="protein sequence ID" value="SMX50311.1"/>
    <property type="molecule type" value="Genomic_DNA"/>
</dbReference>
<name>A0A238L669_9RHOB</name>
<keyword evidence="2" id="KW-1185">Reference proteome</keyword>
<gene>
    <name evidence="1" type="ORF">MAA8898_04715</name>
</gene>
<organism evidence="1 2">
    <name type="scientific">Maliponia aquimaris</name>
    <dbReference type="NCBI Taxonomy" id="1673631"/>
    <lineage>
        <taxon>Bacteria</taxon>
        <taxon>Pseudomonadati</taxon>
        <taxon>Pseudomonadota</taxon>
        <taxon>Alphaproteobacteria</taxon>
        <taxon>Rhodobacterales</taxon>
        <taxon>Paracoccaceae</taxon>
        <taxon>Maliponia</taxon>
    </lineage>
</organism>
<dbReference type="Proteomes" id="UP000207598">
    <property type="component" value="Unassembled WGS sequence"/>
</dbReference>
<reference evidence="1 2" key="1">
    <citation type="submission" date="2017-05" db="EMBL/GenBank/DDBJ databases">
        <authorList>
            <person name="Song R."/>
            <person name="Chenine A.L."/>
            <person name="Ruprecht R.M."/>
        </authorList>
    </citation>
    <scope>NUCLEOTIDE SEQUENCE [LARGE SCALE GENOMIC DNA]</scope>
    <source>
        <strain evidence="1 2">CECT 8898</strain>
    </source>
</reference>
<sequence>MTHLPSARSRRSATSPDLIIDGRLAFSEHGLMLSLALARVRRVWLVQGLWALLQRFEVIDYPEFADEGEATEAMLPSLRQWHAIWTGSTQLEQFCWVGDLLFESRLPPEFDQCAARRLQTFATLLEQFAASDGPISALTVCARDAAALAALNMVEAPVILTDIGADDTPRLVRFLDSASIDCRMVEGGSARRLSQAALGADPPPAVALALDCGVRVAALQVLAPRAVTAALEDDAEYEPDDAVYSDEHDPWSGASAIWCEVTP</sequence>